<keyword evidence="3" id="KW-1185">Reference proteome</keyword>
<dbReference type="PANTHER" id="PTHR35392">
    <property type="entry name" value="ZN(II)2CYS6 TRANSCRIPTION FACTOR (EUROFUNG)-RELATED-RELATED"/>
    <property type="match status" value="1"/>
</dbReference>
<sequence>MSSRGARLQSNLASAGGSSRSPTGSSLIFTPTSTQLDFQDADGVGDQELEADSTSPESNNNNNILDDYVHIHSNNDPSDRSSHSVRSSGPNIGPFYSSESPHSYTATMIPSQRWQASFTSTSSVGMDESTRQLSSTEMHPNHRTSNELLSNVGNFDTPFTDALYQDQGLPLRTPPNNDVSSTSFGNMAMLSRQMAHLSGPPNNNGFAQYHGVSSAFVAPVPQQPSPSIPSHDSVYSQYIQSMSRNSAMFANTPQLPAAVQSHDFSSYQPVLHTADALYQQQPLHAIANFKSSIPSIRASNANRLDAAQASYQPPRRSAAQAESSRSTTLHARENADRVRKGGRSRNSHLSDKTREKSSVMRKVGACWRCAMQRDPCDHGDPCSRCTMRSQRGQTYFFDCDRSKLPDFVHEFLPPSMTIMHQKQTIEDSVASSVLTWDHDNGIDIYLSSGYGPPLRWKVYEFRPKSEEYLRQLQYYQDNGSDQMVRTVNYSPPYGLLKIEPSDDAHLDTYLDQLLQPQFLWDFGWTFYEAESLVDEFQAGVLDLLCKLYLTTEDDLLKQLLYDILRMLLITYIMGHTLTISDDTVPTVIANVRHSRKPSNYNQKYTSPRLANRQLKFFFAVLRNGIYEKLLKWQQQTLHTAGKKDQTWLPAFCVTLGFAMVLEEVQHTLFIQADASVARNDMTREDADRQASNACERIDARFKLLIGLFQCKYRDKRWGDDGSFGPGTPEVKDLSSKVFLEELREIVVEKCDHLKSRENVAFSQENQCYFTSRLTAKFLVPFLNLPG</sequence>
<name>A0A2D3UNW7_9PEZI</name>
<protein>
    <recommendedName>
        <fullName evidence="4">Zn(2)-C6 fungal-type domain-containing protein</fullName>
    </recommendedName>
</protein>
<reference evidence="2 3" key="1">
    <citation type="submission" date="2016-03" db="EMBL/GenBank/DDBJ databases">
        <authorList>
            <person name="Ploux O."/>
        </authorList>
    </citation>
    <scope>NUCLEOTIDE SEQUENCE [LARGE SCALE GENOMIC DNA]</scope>
    <source>
        <strain evidence="2 3">URUG2</strain>
    </source>
</reference>
<evidence type="ECO:0000256" key="1">
    <source>
        <dbReference type="SAM" id="MobiDB-lite"/>
    </source>
</evidence>
<gene>
    <name evidence="2" type="ORF">RCC_03780</name>
</gene>
<feature type="region of interest" description="Disordered" evidence="1">
    <location>
        <begin position="119"/>
        <end position="152"/>
    </location>
</feature>
<organism evidence="2 3">
    <name type="scientific">Ramularia collo-cygni</name>
    <dbReference type="NCBI Taxonomy" id="112498"/>
    <lineage>
        <taxon>Eukaryota</taxon>
        <taxon>Fungi</taxon>
        <taxon>Dikarya</taxon>
        <taxon>Ascomycota</taxon>
        <taxon>Pezizomycotina</taxon>
        <taxon>Dothideomycetes</taxon>
        <taxon>Dothideomycetidae</taxon>
        <taxon>Mycosphaerellales</taxon>
        <taxon>Mycosphaerellaceae</taxon>
        <taxon>Ramularia</taxon>
    </lineage>
</organism>
<dbReference type="Proteomes" id="UP000225277">
    <property type="component" value="Unassembled WGS sequence"/>
</dbReference>
<dbReference type="InterPro" id="IPR052973">
    <property type="entry name" value="Fungal_sec-metab_reg_TF"/>
</dbReference>
<dbReference type="OrthoDB" id="4226666at2759"/>
<feature type="compositionally biased region" description="Low complexity" evidence="1">
    <location>
        <begin position="315"/>
        <end position="326"/>
    </location>
</feature>
<feature type="compositionally biased region" description="Basic and acidic residues" evidence="1">
    <location>
        <begin position="330"/>
        <end position="339"/>
    </location>
</feature>
<evidence type="ECO:0008006" key="4">
    <source>
        <dbReference type="Google" id="ProtNLM"/>
    </source>
</evidence>
<accession>A0A2D3UNW7</accession>
<dbReference type="STRING" id="112498.A0A2D3UNW7"/>
<dbReference type="GeneID" id="35598971"/>
<dbReference type="EMBL" id="FJUY01000005">
    <property type="protein sequence ID" value="CZT17942.1"/>
    <property type="molecule type" value="Genomic_DNA"/>
</dbReference>
<feature type="compositionally biased region" description="Polar residues" evidence="1">
    <location>
        <begin position="52"/>
        <end position="64"/>
    </location>
</feature>
<evidence type="ECO:0000313" key="2">
    <source>
        <dbReference type="EMBL" id="CZT17942.1"/>
    </source>
</evidence>
<feature type="region of interest" description="Disordered" evidence="1">
    <location>
        <begin position="1"/>
        <end position="98"/>
    </location>
</feature>
<evidence type="ECO:0000313" key="3">
    <source>
        <dbReference type="Proteomes" id="UP000225277"/>
    </source>
</evidence>
<proteinExistence type="predicted"/>
<dbReference type="RefSeq" id="XP_023624832.1">
    <property type="nucleotide sequence ID" value="XM_023769064.1"/>
</dbReference>
<dbReference type="PANTHER" id="PTHR35392:SF1">
    <property type="entry name" value="ZN(II)2CYS6 TRANSCRIPTION FACTOR (EUROFUNG)"/>
    <property type="match status" value="1"/>
</dbReference>
<dbReference type="AlphaFoldDB" id="A0A2D3UNW7"/>
<feature type="compositionally biased region" description="Acidic residues" evidence="1">
    <location>
        <begin position="39"/>
        <end position="51"/>
    </location>
</feature>
<feature type="compositionally biased region" description="Polar residues" evidence="1">
    <location>
        <begin position="1"/>
        <end position="37"/>
    </location>
</feature>
<feature type="region of interest" description="Disordered" evidence="1">
    <location>
        <begin position="307"/>
        <end position="356"/>
    </location>
</feature>